<dbReference type="InterPro" id="IPR011055">
    <property type="entry name" value="Dup_hybrid_motif"/>
</dbReference>
<dbReference type="AlphaFoldDB" id="A0A4P7IKT0"/>
<feature type="signal peptide" evidence="1">
    <location>
        <begin position="1"/>
        <end position="30"/>
    </location>
</feature>
<evidence type="ECO:0000259" key="2">
    <source>
        <dbReference type="Pfam" id="PF01551"/>
    </source>
</evidence>
<dbReference type="KEGG" id="nsn:EXE58_17355"/>
<dbReference type="Gene3D" id="2.70.70.10">
    <property type="entry name" value="Glucose Permease (Domain IIA)"/>
    <property type="match status" value="1"/>
</dbReference>
<feature type="chain" id="PRO_5020805700" evidence="1">
    <location>
        <begin position="31"/>
        <end position="223"/>
    </location>
</feature>
<evidence type="ECO:0000256" key="1">
    <source>
        <dbReference type="SAM" id="SignalP"/>
    </source>
</evidence>
<feature type="domain" description="M23ase beta-sheet core" evidence="2">
    <location>
        <begin position="117"/>
        <end position="212"/>
    </location>
</feature>
<keyword evidence="1" id="KW-0732">Signal</keyword>
<dbReference type="Proteomes" id="UP000294853">
    <property type="component" value="Chromosome"/>
</dbReference>
<dbReference type="GO" id="GO:0004222">
    <property type="term" value="F:metalloendopeptidase activity"/>
    <property type="evidence" value="ECO:0007669"/>
    <property type="project" value="TreeGrafter"/>
</dbReference>
<keyword evidence="4" id="KW-1185">Reference proteome</keyword>
<dbReference type="EMBL" id="CP038436">
    <property type="protein sequence ID" value="QBX57027.1"/>
    <property type="molecule type" value="Genomic_DNA"/>
</dbReference>
<gene>
    <name evidence="3" type="ORF">EXE58_17355</name>
</gene>
<dbReference type="InterPro" id="IPR016047">
    <property type="entry name" value="M23ase_b-sheet_dom"/>
</dbReference>
<proteinExistence type="predicted"/>
<protein>
    <submittedName>
        <fullName evidence="3">M23 family metallopeptidase</fullName>
    </submittedName>
</protein>
<sequence>MPTLLRRLALLALVPSALVWTGAVLEPATAAFEPNAPTPAALAEEQALDKMLAQRAAALAALDQRADVRDRQLLGRQAVLARFGYHGDPDNVRVVLPLASYSVSAAFGLTGPLWEAEHGGQDFGAASGESLVAVSAGTITEVADAGPYGLRTILTLDDGTEVWYCHQSSVSAVEGQRVDVAEPIGSVGSTGNSVGPHLHFEIRPDGEAPIDPMAWLREAGLAP</sequence>
<name>A0A4P7IKT0_9ACTN</name>
<accession>A0A4P7IKT0</accession>
<evidence type="ECO:0000313" key="3">
    <source>
        <dbReference type="EMBL" id="QBX57027.1"/>
    </source>
</evidence>
<dbReference type="SUPFAM" id="SSF51261">
    <property type="entry name" value="Duplicated hybrid motif"/>
    <property type="match status" value="1"/>
</dbReference>
<organism evidence="3 4">
    <name type="scientific">Nocardioides seonyuensis</name>
    <dbReference type="NCBI Taxonomy" id="2518371"/>
    <lineage>
        <taxon>Bacteria</taxon>
        <taxon>Bacillati</taxon>
        <taxon>Actinomycetota</taxon>
        <taxon>Actinomycetes</taxon>
        <taxon>Propionibacteriales</taxon>
        <taxon>Nocardioidaceae</taxon>
        <taxon>Nocardioides</taxon>
    </lineage>
</organism>
<dbReference type="RefSeq" id="WP_135269012.1">
    <property type="nucleotide sequence ID" value="NZ_CP038436.1"/>
</dbReference>
<dbReference type="InterPro" id="IPR050570">
    <property type="entry name" value="Cell_wall_metabolism_enzyme"/>
</dbReference>
<dbReference type="Pfam" id="PF01551">
    <property type="entry name" value="Peptidase_M23"/>
    <property type="match status" value="1"/>
</dbReference>
<dbReference type="CDD" id="cd12797">
    <property type="entry name" value="M23_peptidase"/>
    <property type="match status" value="1"/>
</dbReference>
<dbReference type="PANTHER" id="PTHR21666:SF270">
    <property type="entry name" value="MUREIN HYDROLASE ACTIVATOR ENVC"/>
    <property type="match status" value="1"/>
</dbReference>
<evidence type="ECO:0000313" key="4">
    <source>
        <dbReference type="Proteomes" id="UP000294853"/>
    </source>
</evidence>
<dbReference type="PANTHER" id="PTHR21666">
    <property type="entry name" value="PEPTIDASE-RELATED"/>
    <property type="match status" value="1"/>
</dbReference>
<reference evidence="3 4" key="1">
    <citation type="submission" date="2019-03" db="EMBL/GenBank/DDBJ databases">
        <title>Three New Species of Nocardioides, Nocardioides euryhalodurans sp. nov., Nocardioides seonyuensis sp. nov. and Nocardioides eburneoflavus sp. nov. Iolated from Soil.</title>
        <authorList>
            <person name="Roh S.G."/>
            <person name="Lee C."/>
            <person name="Kim M.-K."/>
            <person name="Kim S.B."/>
        </authorList>
    </citation>
    <scope>NUCLEOTIDE SEQUENCE [LARGE SCALE GENOMIC DNA]</scope>
    <source>
        <strain evidence="3 4">MMS17-SY207-3</strain>
    </source>
</reference>
<dbReference type="OrthoDB" id="1099523at2"/>